<keyword evidence="2" id="KW-0238">DNA-binding</keyword>
<comment type="caution">
    <text evidence="5">The sequence shown here is derived from an EMBL/GenBank/DDBJ whole genome shotgun (WGS) entry which is preliminary data.</text>
</comment>
<organism evidence="5 6">
    <name type="scientific">Neorhizobium alkalisoli</name>
    <dbReference type="NCBI Taxonomy" id="528178"/>
    <lineage>
        <taxon>Bacteria</taxon>
        <taxon>Pseudomonadati</taxon>
        <taxon>Pseudomonadota</taxon>
        <taxon>Alphaproteobacteria</taxon>
        <taxon>Hyphomicrobiales</taxon>
        <taxon>Rhizobiaceae</taxon>
        <taxon>Rhizobium/Agrobacterium group</taxon>
        <taxon>Neorhizobium</taxon>
    </lineage>
</organism>
<dbReference type="GO" id="GO:0003677">
    <property type="term" value="F:DNA binding"/>
    <property type="evidence" value="ECO:0007669"/>
    <property type="project" value="UniProtKB-KW"/>
</dbReference>
<evidence type="ECO:0000256" key="2">
    <source>
        <dbReference type="ARBA" id="ARBA00023125"/>
    </source>
</evidence>
<dbReference type="PANTHER" id="PTHR33204:SF39">
    <property type="entry name" value="TRANSCRIPTIONAL REGULATORY PROTEIN"/>
    <property type="match status" value="1"/>
</dbReference>
<reference evidence="5 6" key="1">
    <citation type="submission" date="2019-06" db="EMBL/GenBank/DDBJ databases">
        <title>Sorghum-associated microbial communities from plants grown in Nebraska, USA.</title>
        <authorList>
            <person name="Schachtman D."/>
        </authorList>
    </citation>
    <scope>NUCLEOTIDE SEQUENCE [LARGE SCALE GENOMIC DNA]</scope>
    <source>
        <strain evidence="5 6">1225</strain>
    </source>
</reference>
<dbReference type="InterPro" id="IPR002577">
    <property type="entry name" value="HTH_HxlR"/>
</dbReference>
<name>A0A561R324_9HYPH</name>
<dbReference type="GO" id="GO:0006355">
    <property type="term" value="P:regulation of DNA-templated transcription"/>
    <property type="evidence" value="ECO:0007669"/>
    <property type="project" value="UniProtKB-ARBA"/>
</dbReference>
<dbReference type="PROSITE" id="PS51118">
    <property type="entry name" value="HTH_HXLR"/>
    <property type="match status" value="1"/>
</dbReference>
<evidence type="ECO:0000313" key="5">
    <source>
        <dbReference type="EMBL" id="TWF57026.1"/>
    </source>
</evidence>
<gene>
    <name evidence="5" type="ORF">FHW37_102666</name>
</gene>
<dbReference type="Gene3D" id="1.10.10.10">
    <property type="entry name" value="Winged helix-like DNA-binding domain superfamily/Winged helix DNA-binding domain"/>
    <property type="match status" value="1"/>
</dbReference>
<dbReference type="InterPro" id="IPR036388">
    <property type="entry name" value="WH-like_DNA-bd_sf"/>
</dbReference>
<evidence type="ECO:0000259" key="4">
    <source>
        <dbReference type="PROSITE" id="PS51118"/>
    </source>
</evidence>
<dbReference type="InterPro" id="IPR011991">
    <property type="entry name" value="ArsR-like_HTH"/>
</dbReference>
<proteinExistence type="predicted"/>
<evidence type="ECO:0000313" key="6">
    <source>
        <dbReference type="Proteomes" id="UP000320653"/>
    </source>
</evidence>
<sequence>MIYTYLMDTKDQILEGAEDFCKGLTDAQDETAREILSLVADKWPLWVMQVLGASPEPVRFSRVMERVDGISQKVLTHTLRRLEREGLVTRTLYPQVPPRVEYALTPQGRDLLIQVLPLWRWVAERIGHFEASRARWQLKSE</sequence>
<keyword evidence="1" id="KW-0805">Transcription regulation</keyword>
<accession>A0A561R324</accession>
<dbReference type="EMBL" id="VIWP01000002">
    <property type="protein sequence ID" value="TWF57026.1"/>
    <property type="molecule type" value="Genomic_DNA"/>
</dbReference>
<dbReference type="SUPFAM" id="SSF46785">
    <property type="entry name" value="Winged helix' DNA-binding domain"/>
    <property type="match status" value="1"/>
</dbReference>
<dbReference type="RefSeq" id="WP_246690710.1">
    <property type="nucleotide sequence ID" value="NZ_VIWP01000002.1"/>
</dbReference>
<keyword evidence="6" id="KW-1185">Reference proteome</keyword>
<dbReference type="CDD" id="cd00090">
    <property type="entry name" value="HTH_ARSR"/>
    <property type="match status" value="1"/>
</dbReference>
<dbReference type="Proteomes" id="UP000320653">
    <property type="component" value="Unassembled WGS sequence"/>
</dbReference>
<evidence type="ECO:0000256" key="1">
    <source>
        <dbReference type="ARBA" id="ARBA00023015"/>
    </source>
</evidence>
<dbReference type="PANTHER" id="PTHR33204">
    <property type="entry name" value="TRANSCRIPTIONAL REGULATOR, MARR FAMILY"/>
    <property type="match status" value="1"/>
</dbReference>
<evidence type="ECO:0000256" key="3">
    <source>
        <dbReference type="ARBA" id="ARBA00023163"/>
    </source>
</evidence>
<keyword evidence="3" id="KW-0804">Transcription</keyword>
<protein>
    <submittedName>
        <fullName evidence="5">HxlR family transcriptional regulator</fullName>
    </submittedName>
</protein>
<dbReference type="Pfam" id="PF01638">
    <property type="entry name" value="HxlR"/>
    <property type="match status" value="1"/>
</dbReference>
<feature type="domain" description="HTH hxlR-type" evidence="4">
    <location>
        <begin position="21"/>
        <end position="130"/>
    </location>
</feature>
<dbReference type="InterPro" id="IPR036390">
    <property type="entry name" value="WH_DNA-bd_sf"/>
</dbReference>
<dbReference type="AlphaFoldDB" id="A0A561R324"/>